<name>A0A401RZ12_CHIPU</name>
<evidence type="ECO:0000313" key="2">
    <source>
        <dbReference type="Proteomes" id="UP000287033"/>
    </source>
</evidence>
<dbReference type="AlphaFoldDB" id="A0A401RZ12"/>
<dbReference type="OMA" id="AGMFLNQ"/>
<dbReference type="OrthoDB" id="10217050at2759"/>
<keyword evidence="2" id="KW-1185">Reference proteome</keyword>
<dbReference type="STRING" id="137246.A0A401RZ12"/>
<organism evidence="1 2">
    <name type="scientific">Chiloscyllium punctatum</name>
    <name type="common">Brownbanded bambooshark</name>
    <name type="synonym">Hemiscyllium punctatum</name>
    <dbReference type="NCBI Taxonomy" id="137246"/>
    <lineage>
        <taxon>Eukaryota</taxon>
        <taxon>Metazoa</taxon>
        <taxon>Chordata</taxon>
        <taxon>Craniata</taxon>
        <taxon>Vertebrata</taxon>
        <taxon>Chondrichthyes</taxon>
        <taxon>Elasmobranchii</taxon>
        <taxon>Galeomorphii</taxon>
        <taxon>Galeoidea</taxon>
        <taxon>Orectolobiformes</taxon>
        <taxon>Hemiscylliidae</taxon>
        <taxon>Chiloscyllium</taxon>
    </lineage>
</organism>
<sequence length="127" mass="14225">MVFLVNEPTDEDFEGFRVTVEKKMIASLVSYTQSLSDESVNKLQEADIEEMLNIENNAPVVHSLTDGKIAVLNTDKCEDSSDDHDVGDFVNTVENVPIDNMVKMFDELIAGLEQSSFISEQEIMAIY</sequence>
<dbReference type="EMBL" id="BEZZ01000027">
    <property type="protein sequence ID" value="GCC23349.1"/>
    <property type="molecule type" value="Genomic_DNA"/>
</dbReference>
<accession>A0A401RZ12</accession>
<dbReference type="Proteomes" id="UP000287033">
    <property type="component" value="Unassembled WGS sequence"/>
</dbReference>
<protein>
    <submittedName>
        <fullName evidence="1">Uncharacterized protein</fullName>
    </submittedName>
</protein>
<comment type="caution">
    <text evidence="1">The sequence shown here is derived from an EMBL/GenBank/DDBJ whole genome shotgun (WGS) entry which is preliminary data.</text>
</comment>
<gene>
    <name evidence="1" type="ORF">chiPu_0001743</name>
</gene>
<reference evidence="1 2" key="1">
    <citation type="journal article" date="2018" name="Nat. Ecol. Evol.">
        <title>Shark genomes provide insights into elasmobranch evolution and the origin of vertebrates.</title>
        <authorList>
            <person name="Hara Y"/>
            <person name="Yamaguchi K"/>
            <person name="Onimaru K"/>
            <person name="Kadota M"/>
            <person name="Koyanagi M"/>
            <person name="Keeley SD"/>
            <person name="Tatsumi K"/>
            <person name="Tanaka K"/>
            <person name="Motone F"/>
            <person name="Kageyama Y"/>
            <person name="Nozu R"/>
            <person name="Adachi N"/>
            <person name="Nishimura O"/>
            <person name="Nakagawa R"/>
            <person name="Tanegashima C"/>
            <person name="Kiyatake I"/>
            <person name="Matsumoto R"/>
            <person name="Murakumo K"/>
            <person name="Nishida K"/>
            <person name="Terakita A"/>
            <person name="Kuratani S"/>
            <person name="Sato K"/>
            <person name="Hyodo S Kuraku.S."/>
        </authorList>
    </citation>
    <scope>NUCLEOTIDE SEQUENCE [LARGE SCALE GENOMIC DNA]</scope>
</reference>
<evidence type="ECO:0000313" key="1">
    <source>
        <dbReference type="EMBL" id="GCC23349.1"/>
    </source>
</evidence>
<proteinExistence type="predicted"/>